<feature type="non-terminal residue" evidence="1">
    <location>
        <position position="1"/>
    </location>
</feature>
<comment type="caution">
    <text evidence="1">The sequence shown here is derived from an EMBL/GenBank/DDBJ whole genome shotgun (WGS) entry which is preliminary data.</text>
</comment>
<dbReference type="EMBL" id="JAMKFB020000009">
    <property type="protein sequence ID" value="KAL0185254.1"/>
    <property type="molecule type" value="Genomic_DNA"/>
</dbReference>
<dbReference type="PANTHER" id="PTHR31912:SF36">
    <property type="entry name" value="C2H2-TYPE DOMAIN-CONTAINING PROTEIN"/>
    <property type="match status" value="1"/>
</dbReference>
<keyword evidence="2" id="KW-1185">Reference proteome</keyword>
<reference evidence="1 2" key="1">
    <citation type="submission" date="2024-05" db="EMBL/GenBank/DDBJ databases">
        <title>Genome sequencing and assembly of Indian major carp, Cirrhinus mrigala (Hamilton, 1822).</title>
        <authorList>
            <person name="Mohindra V."/>
            <person name="Chowdhury L.M."/>
            <person name="Lal K."/>
            <person name="Jena J.K."/>
        </authorList>
    </citation>
    <scope>NUCLEOTIDE SEQUENCE [LARGE SCALE GENOMIC DNA]</scope>
    <source>
        <strain evidence="1">CM1030</strain>
        <tissue evidence="1">Blood</tissue>
    </source>
</reference>
<protein>
    <submittedName>
        <fullName evidence="1">Uncharacterized protein</fullName>
    </submittedName>
</protein>
<evidence type="ECO:0000313" key="2">
    <source>
        <dbReference type="Proteomes" id="UP001529510"/>
    </source>
</evidence>
<gene>
    <name evidence="1" type="ORF">M9458_020951</name>
</gene>
<accession>A0ABD0QG86</accession>
<dbReference type="PANTHER" id="PTHR31912">
    <property type="entry name" value="IP13529P"/>
    <property type="match status" value="1"/>
</dbReference>
<dbReference type="AlphaFoldDB" id="A0ABD0QG86"/>
<dbReference type="Proteomes" id="UP001529510">
    <property type="component" value="Unassembled WGS sequence"/>
</dbReference>
<sequence>LLYSTEEPEQDDENEWDDLEQDSITKRVALFLANLRSKPSQTFSTINLVVRQTSSLISDIVGRLQSKTMSLFQTFGHEHTPEVEELKQEFTNAAEPFKGLESDYKQMQYFAKSGTFIQPIEELLPGVSFVQQTDSATGIVKQVAVPDTFQRIPLKQILLQVLNIPGMLENMLSWQQKNREALQDVFDGEFCKTHPLFSKEISIPLLLYNDDCETVNPLGSKTLTHKLGFLYFIIKSLPPELLSSLRSHFLLAVYKTDDAKTYGLDALLSPIVEELRSLETDGIILNIPNFQGAVKFAVVQVLGDNLGVNAILGYSESFSGNYVCRWCKAHRDVLRVQTSEDATLLRDIHSHEADLLIGNPTETGLKRDCVLNSLMSYHVTQNVAPDIMHDILEGVGPYEVKLVLNSLIEQKHLSLDKLNNRIISFDYGFCDKSNKPSLISKTDLRNLDKSMHQSAAQMWCLLRLLPTMIGDLIPVENKEWQLLLLLLQCMEFIFSPSLTVPATEFLRKIIEEHHCLFLQLFPHLHLRPKHHFMLHYPTAIQKLGPLMQFWSMRFEAKHGFFKRVSQVTCNFRNICKTMAFRHQMMQCYDFLSGTVLSQNMEVGPGQSSFLATLEGFKNIQSGLTGFPMFSEVFVPEWVKVDGTVYRPGMTVFLAYNEDGEPQFGLLQSILLMEQTSKTPSVKLVVQKWETIGFERHFFAYCVTPTRILFAVDVKELIDHHPLHAVRSYREDDHCLYIPLRYRIF</sequence>
<evidence type="ECO:0000313" key="1">
    <source>
        <dbReference type="EMBL" id="KAL0185254.1"/>
    </source>
</evidence>
<organism evidence="1 2">
    <name type="scientific">Cirrhinus mrigala</name>
    <name type="common">Mrigala</name>
    <dbReference type="NCBI Taxonomy" id="683832"/>
    <lineage>
        <taxon>Eukaryota</taxon>
        <taxon>Metazoa</taxon>
        <taxon>Chordata</taxon>
        <taxon>Craniata</taxon>
        <taxon>Vertebrata</taxon>
        <taxon>Euteleostomi</taxon>
        <taxon>Actinopterygii</taxon>
        <taxon>Neopterygii</taxon>
        <taxon>Teleostei</taxon>
        <taxon>Ostariophysi</taxon>
        <taxon>Cypriniformes</taxon>
        <taxon>Cyprinidae</taxon>
        <taxon>Labeoninae</taxon>
        <taxon>Labeonini</taxon>
        <taxon>Cirrhinus</taxon>
    </lineage>
</organism>
<proteinExistence type="predicted"/>
<name>A0ABD0QG86_CIRMR</name>